<dbReference type="EMBL" id="CAKMRJ010002357">
    <property type="protein sequence ID" value="CAH1428974.1"/>
    <property type="molecule type" value="Genomic_DNA"/>
</dbReference>
<proteinExistence type="predicted"/>
<reference evidence="2 3" key="1">
    <citation type="submission" date="2022-01" db="EMBL/GenBank/DDBJ databases">
        <authorList>
            <person name="Xiong W."/>
            <person name="Schranz E."/>
        </authorList>
    </citation>
    <scope>NUCLEOTIDE SEQUENCE [LARGE SCALE GENOMIC DNA]</scope>
</reference>
<name>A0AAU9MXW7_9ASTR</name>
<feature type="region of interest" description="Disordered" evidence="1">
    <location>
        <begin position="54"/>
        <end position="129"/>
    </location>
</feature>
<dbReference type="AlphaFoldDB" id="A0AAU9MXW7"/>
<feature type="compositionally biased region" description="Basic residues" evidence="1">
    <location>
        <begin position="117"/>
        <end position="129"/>
    </location>
</feature>
<dbReference type="Proteomes" id="UP001157418">
    <property type="component" value="Unassembled WGS sequence"/>
</dbReference>
<accession>A0AAU9MXW7</accession>
<gene>
    <name evidence="2" type="ORF">LVIROSA_LOCUS15864</name>
</gene>
<evidence type="ECO:0000313" key="2">
    <source>
        <dbReference type="EMBL" id="CAH1428974.1"/>
    </source>
</evidence>
<evidence type="ECO:0000313" key="3">
    <source>
        <dbReference type="Proteomes" id="UP001157418"/>
    </source>
</evidence>
<sequence length="129" mass="14662">MPCVLYVVFRRSGAGRGSVSAPNHTLLFLHRLPRFSIVTISCLLLPEKHRRASASTVMDERGCSGSGSRRGGGKNWWSRGGSVMLNRRKRKQNQQLGVSIVVQIDRHDGGKRERLGRQQRRKRNREINE</sequence>
<evidence type="ECO:0000256" key="1">
    <source>
        <dbReference type="SAM" id="MobiDB-lite"/>
    </source>
</evidence>
<organism evidence="2 3">
    <name type="scientific">Lactuca virosa</name>
    <dbReference type="NCBI Taxonomy" id="75947"/>
    <lineage>
        <taxon>Eukaryota</taxon>
        <taxon>Viridiplantae</taxon>
        <taxon>Streptophyta</taxon>
        <taxon>Embryophyta</taxon>
        <taxon>Tracheophyta</taxon>
        <taxon>Spermatophyta</taxon>
        <taxon>Magnoliopsida</taxon>
        <taxon>eudicotyledons</taxon>
        <taxon>Gunneridae</taxon>
        <taxon>Pentapetalae</taxon>
        <taxon>asterids</taxon>
        <taxon>campanulids</taxon>
        <taxon>Asterales</taxon>
        <taxon>Asteraceae</taxon>
        <taxon>Cichorioideae</taxon>
        <taxon>Cichorieae</taxon>
        <taxon>Lactucinae</taxon>
        <taxon>Lactuca</taxon>
    </lineage>
</organism>
<comment type="caution">
    <text evidence="2">The sequence shown here is derived from an EMBL/GenBank/DDBJ whole genome shotgun (WGS) entry which is preliminary data.</text>
</comment>
<protein>
    <submittedName>
        <fullName evidence="2">Uncharacterized protein</fullName>
    </submittedName>
</protein>
<feature type="compositionally biased region" description="Basic and acidic residues" evidence="1">
    <location>
        <begin position="104"/>
        <end position="116"/>
    </location>
</feature>
<feature type="compositionally biased region" description="Gly residues" evidence="1">
    <location>
        <begin position="64"/>
        <end position="74"/>
    </location>
</feature>
<keyword evidence="3" id="KW-1185">Reference proteome</keyword>